<comment type="caution">
    <text evidence="1">The sequence shown here is derived from an EMBL/GenBank/DDBJ whole genome shotgun (WGS) entry which is preliminary data.</text>
</comment>
<name>A0A9P4WFC8_9PLEO</name>
<keyword evidence="2" id="KW-1185">Reference proteome</keyword>
<sequence>TFWACRGARSGAISRSIARAFFMLFTRSSRFKVRIGHKNVSLPQSRRMGTKSLKVVQLAGRRQRKSSLHRIAPDWPPLRKLSPVTTAGLLNTWTRRMILFSRAYLARTMPTLSTWRFPSRTLCPRNCSLGANRTHRARPMLTCGDGAEPIASTSTLR</sequence>
<evidence type="ECO:0000313" key="2">
    <source>
        <dbReference type="Proteomes" id="UP000758155"/>
    </source>
</evidence>
<feature type="non-terminal residue" evidence="1">
    <location>
        <position position="157"/>
    </location>
</feature>
<dbReference type="AlphaFoldDB" id="A0A9P4WFC8"/>
<proteinExistence type="predicted"/>
<dbReference type="EMBL" id="SWKV01000319">
    <property type="protein sequence ID" value="KAF3028322.1"/>
    <property type="molecule type" value="Genomic_DNA"/>
</dbReference>
<evidence type="ECO:0000313" key="1">
    <source>
        <dbReference type="EMBL" id="KAF3028322.1"/>
    </source>
</evidence>
<feature type="non-terminal residue" evidence="1">
    <location>
        <position position="1"/>
    </location>
</feature>
<reference evidence="1" key="1">
    <citation type="submission" date="2019-04" db="EMBL/GenBank/DDBJ databases">
        <title>Sequencing of skin fungus with MAO and IRED activity.</title>
        <authorList>
            <person name="Marsaioli A.J."/>
            <person name="Bonatto J.M.C."/>
            <person name="Reis Junior O."/>
        </authorList>
    </citation>
    <scope>NUCLEOTIDE SEQUENCE</scope>
    <source>
        <strain evidence="1">28M1</strain>
    </source>
</reference>
<protein>
    <submittedName>
        <fullName evidence="1">Uncharacterized protein</fullName>
    </submittedName>
</protein>
<dbReference type="Proteomes" id="UP000758155">
    <property type="component" value="Unassembled WGS sequence"/>
</dbReference>
<gene>
    <name evidence="1" type="ORF">E8E12_000607</name>
</gene>
<accession>A0A9P4WFC8</accession>
<organism evidence="1 2">
    <name type="scientific">Didymella heteroderae</name>
    <dbReference type="NCBI Taxonomy" id="1769908"/>
    <lineage>
        <taxon>Eukaryota</taxon>
        <taxon>Fungi</taxon>
        <taxon>Dikarya</taxon>
        <taxon>Ascomycota</taxon>
        <taxon>Pezizomycotina</taxon>
        <taxon>Dothideomycetes</taxon>
        <taxon>Pleosporomycetidae</taxon>
        <taxon>Pleosporales</taxon>
        <taxon>Pleosporineae</taxon>
        <taxon>Didymellaceae</taxon>
        <taxon>Didymella</taxon>
    </lineage>
</organism>